<organism evidence="2 3">
    <name type="scientific">Rattus norvegicus</name>
    <name type="common">Rat</name>
    <dbReference type="NCBI Taxonomy" id="10116"/>
    <lineage>
        <taxon>Eukaryota</taxon>
        <taxon>Metazoa</taxon>
        <taxon>Chordata</taxon>
        <taxon>Craniata</taxon>
        <taxon>Vertebrata</taxon>
        <taxon>Euteleostomi</taxon>
        <taxon>Mammalia</taxon>
        <taxon>Eutheria</taxon>
        <taxon>Euarchontoglires</taxon>
        <taxon>Glires</taxon>
        <taxon>Rodentia</taxon>
        <taxon>Myomorpha</taxon>
        <taxon>Muroidea</taxon>
        <taxon>Muridae</taxon>
        <taxon>Murinae</taxon>
        <taxon>Rattus</taxon>
    </lineage>
</organism>
<dbReference type="AlphaFoldDB" id="A6J101"/>
<evidence type="ECO:0000313" key="3">
    <source>
        <dbReference type="Proteomes" id="UP000234681"/>
    </source>
</evidence>
<dbReference type="EMBL" id="CH473973">
    <property type="protein sequence ID" value="EDM13590.1"/>
    <property type="molecule type" value="Genomic_DNA"/>
</dbReference>
<dbReference type="RGD" id="1310005">
    <property type="gene designation" value="Sbno1"/>
</dbReference>
<name>A6J101_RAT</name>
<evidence type="ECO:0000313" key="4">
    <source>
        <dbReference type="RGD" id="1310005"/>
    </source>
</evidence>
<proteinExistence type="predicted"/>
<evidence type="ECO:0000256" key="1">
    <source>
        <dbReference type="SAM" id="Phobius"/>
    </source>
</evidence>
<accession>A6J101</accession>
<keyword evidence="1" id="KW-1133">Transmembrane helix</keyword>
<dbReference type="Proteomes" id="UP000234681">
    <property type="component" value="Chromosome 12"/>
</dbReference>
<protein>
    <submittedName>
        <fullName evidence="2">Sno, strawberry notch homolog 1 (Drosophila), isoform CRA_b</fullName>
    </submittedName>
</protein>
<reference evidence="2 3" key="1">
    <citation type="submission" date="2005-07" db="EMBL/GenBank/DDBJ databases">
        <authorList>
            <person name="Mural R.J."/>
            <person name="Li P.W."/>
            <person name="Adams M.D."/>
            <person name="Amanatides P.G."/>
            <person name="Baden-Tillson H."/>
            <person name="Barnstead M."/>
            <person name="Chin S.H."/>
            <person name="Dew I."/>
            <person name="Evans C.A."/>
            <person name="Ferriera S."/>
            <person name="Flanigan M."/>
            <person name="Fosler C."/>
            <person name="Glodek A."/>
            <person name="Gu Z."/>
            <person name="Holt R.A."/>
            <person name="Jennings D."/>
            <person name="Kraft C.L."/>
            <person name="Lu F."/>
            <person name="Nguyen T."/>
            <person name="Nusskern D.R."/>
            <person name="Pfannkoch C.M."/>
            <person name="Sitter C."/>
            <person name="Sutton G.G."/>
            <person name="Venter J.C."/>
            <person name="Wang Z."/>
            <person name="Woodage T."/>
            <person name="Zheng X.H."/>
            <person name="Zhong F."/>
        </authorList>
    </citation>
    <scope>NUCLEOTIDE SEQUENCE [LARGE SCALE GENOMIC DNA]</scope>
    <source>
        <strain>BN</strain>
        <strain evidence="3">Sprague-Dawley</strain>
    </source>
</reference>
<gene>
    <name evidence="2 4" type="primary">Sbno1</name>
    <name evidence="2" type="ORF">rCG_21528</name>
</gene>
<keyword evidence="1" id="KW-0812">Transmembrane</keyword>
<keyword evidence="1" id="KW-0472">Membrane</keyword>
<feature type="transmembrane region" description="Helical" evidence="1">
    <location>
        <begin position="34"/>
        <end position="55"/>
    </location>
</feature>
<evidence type="ECO:0000313" key="2">
    <source>
        <dbReference type="EMBL" id="EDM13590.1"/>
    </source>
</evidence>
<sequence>MYVCVSICVSLSVSLLNATRPQLVEKAWNFSNWLYFSFLQCSGLTQYILVMTVGVPRMHVFQV</sequence>